<feature type="domain" description="FAD dependent oxidoreductase" evidence="2">
    <location>
        <begin position="38"/>
        <end position="393"/>
    </location>
</feature>
<dbReference type="SUPFAM" id="SSF51905">
    <property type="entry name" value="FAD/NAD(P)-binding domain"/>
    <property type="match status" value="1"/>
</dbReference>
<protein>
    <submittedName>
        <fullName evidence="3">FAD-dependent oxidoreductase</fullName>
    </submittedName>
</protein>
<name>A0ABT0MW20_9GAMM</name>
<dbReference type="InterPro" id="IPR036188">
    <property type="entry name" value="FAD/NAD-bd_sf"/>
</dbReference>
<comment type="caution">
    <text evidence="3">The sequence shown here is derived from an EMBL/GenBank/DDBJ whole genome shotgun (WGS) entry which is preliminary data.</text>
</comment>
<dbReference type="Gene3D" id="3.30.9.10">
    <property type="entry name" value="D-Amino Acid Oxidase, subunit A, domain 2"/>
    <property type="match status" value="1"/>
</dbReference>
<dbReference type="Gene3D" id="3.50.50.60">
    <property type="entry name" value="FAD/NAD(P)-binding domain"/>
    <property type="match status" value="1"/>
</dbReference>
<dbReference type="RefSeq" id="WP_249245129.1">
    <property type="nucleotide sequence ID" value="NZ_JAKPBZ010000112.1"/>
</dbReference>
<organism evidence="3 4">
    <name type="scientific">Brenneria tiliae</name>
    <dbReference type="NCBI Taxonomy" id="2914984"/>
    <lineage>
        <taxon>Bacteria</taxon>
        <taxon>Pseudomonadati</taxon>
        <taxon>Pseudomonadota</taxon>
        <taxon>Gammaproteobacteria</taxon>
        <taxon>Enterobacterales</taxon>
        <taxon>Pectobacteriaceae</taxon>
        <taxon>Brenneria</taxon>
    </lineage>
</organism>
<evidence type="ECO:0000256" key="1">
    <source>
        <dbReference type="ARBA" id="ARBA00023002"/>
    </source>
</evidence>
<dbReference type="PANTHER" id="PTHR13847">
    <property type="entry name" value="SARCOSINE DEHYDROGENASE-RELATED"/>
    <property type="match status" value="1"/>
</dbReference>
<proteinExistence type="predicted"/>
<dbReference type="EMBL" id="JAKPBZ010000112">
    <property type="protein sequence ID" value="MCL2893752.1"/>
    <property type="molecule type" value="Genomic_DNA"/>
</dbReference>
<dbReference type="Pfam" id="PF01266">
    <property type="entry name" value="DAO"/>
    <property type="match status" value="1"/>
</dbReference>
<evidence type="ECO:0000313" key="3">
    <source>
        <dbReference type="EMBL" id="MCL2893752.1"/>
    </source>
</evidence>
<dbReference type="PANTHER" id="PTHR13847:SF281">
    <property type="entry name" value="FAD DEPENDENT OXIDOREDUCTASE DOMAIN-CONTAINING PROTEIN"/>
    <property type="match status" value="1"/>
</dbReference>
<dbReference type="Proteomes" id="UP001203069">
    <property type="component" value="Unassembled WGS sequence"/>
</dbReference>
<sequence>MFDKATSMQSDPLSFGLWEASAPPAPQTAALTTHLDVDIAVIGAGYTGLSTALHCAKGGAVVAVLEAKGIGYGGSGRNVGLVNAGMWVMPEILTRTLGAHYGGRLLNLLGDAPDLVYELIKNYDIECEAVHNGTIHCAVGSWGLREIRERCRQWADRGAPVEVLDAEETARRTGTRAYAGSLFDRRTGTVQPLAYVRGLAQAALREGARIYTATPVTQIHDAGTHWELRTSGSGTVSARKVVVATESYTLEESPWGQLCNELVYLPYFNFATRPLSAEQQREILPNREGAWDTRTVLSSFRFDQQGRLVFGSVGALRGHGLSVHHQWGRRALTKLYPQLQDIPFEYEWYGEIGMTNDNLPRLHKLARDTYTFCGYNGRGIAPGTTLGREMARLVLEQAGEQDMPLPVTTTASASLRGIRNQMYEQGASLVHFMDARF</sequence>
<dbReference type="InterPro" id="IPR006076">
    <property type="entry name" value="FAD-dep_OxRdtase"/>
</dbReference>
<gene>
    <name evidence="3" type="ORF">MFP26_13770</name>
</gene>
<keyword evidence="1" id="KW-0560">Oxidoreductase</keyword>
<accession>A0ABT0MW20</accession>
<evidence type="ECO:0000259" key="2">
    <source>
        <dbReference type="Pfam" id="PF01266"/>
    </source>
</evidence>
<keyword evidence="4" id="KW-1185">Reference proteome</keyword>
<evidence type="ECO:0000313" key="4">
    <source>
        <dbReference type="Proteomes" id="UP001203069"/>
    </source>
</evidence>
<reference evidence="3 4" key="1">
    <citation type="submission" date="2022-02" db="EMBL/GenBank/DDBJ databases">
        <title>Description of Brenneria tiliae sp. nov. isolated from symptomatic Tilia x moltkei and Tilia x europaea trees in the UK.</title>
        <authorList>
            <person name="Kile H."/>
        </authorList>
    </citation>
    <scope>NUCLEOTIDE SEQUENCE [LARGE SCALE GENOMIC DNA]</scope>
    <source>
        <strain evidence="3 4">MC1SB4.1</strain>
    </source>
</reference>